<dbReference type="EMBL" id="JACMRX010000005">
    <property type="protein sequence ID" value="KAF7989179.1"/>
    <property type="molecule type" value="Genomic_DNA"/>
</dbReference>
<dbReference type="Gene3D" id="2.70.220.10">
    <property type="entry name" value="Ganglioside GM2 activator"/>
    <property type="match status" value="1"/>
</dbReference>
<organism evidence="3 4">
    <name type="scientific">Aphidius gifuensis</name>
    <name type="common">Parasitoid wasp</name>
    <dbReference type="NCBI Taxonomy" id="684658"/>
    <lineage>
        <taxon>Eukaryota</taxon>
        <taxon>Metazoa</taxon>
        <taxon>Ecdysozoa</taxon>
        <taxon>Arthropoda</taxon>
        <taxon>Hexapoda</taxon>
        <taxon>Insecta</taxon>
        <taxon>Pterygota</taxon>
        <taxon>Neoptera</taxon>
        <taxon>Endopterygota</taxon>
        <taxon>Hymenoptera</taxon>
        <taxon>Apocrita</taxon>
        <taxon>Ichneumonoidea</taxon>
        <taxon>Braconidae</taxon>
        <taxon>Aphidiinae</taxon>
        <taxon>Aphidius</taxon>
    </lineage>
</organism>
<proteinExistence type="predicted"/>
<comment type="caution">
    <text evidence="3">The sequence shown here is derived from an EMBL/GenBank/DDBJ whole genome shotgun (WGS) entry which is preliminary data.</text>
</comment>
<evidence type="ECO:0008006" key="5">
    <source>
        <dbReference type="Google" id="ProtNLM"/>
    </source>
</evidence>
<dbReference type="InterPro" id="IPR036846">
    <property type="entry name" value="GM2-AP_sf"/>
</dbReference>
<evidence type="ECO:0000313" key="4">
    <source>
        <dbReference type="Proteomes" id="UP000639338"/>
    </source>
</evidence>
<protein>
    <recommendedName>
        <fullName evidence="5">Odorant-binding protein</fullName>
    </recommendedName>
</protein>
<dbReference type="AlphaFoldDB" id="A0A835CN62"/>
<gene>
    <name evidence="3" type="ORF">HCN44_007489</name>
</gene>
<feature type="chain" id="PRO_5032719471" description="Odorant-binding protein" evidence="2">
    <location>
        <begin position="21"/>
        <end position="197"/>
    </location>
</feature>
<accession>A0A835CN62</accession>
<evidence type="ECO:0000256" key="1">
    <source>
        <dbReference type="ARBA" id="ARBA00022729"/>
    </source>
</evidence>
<keyword evidence="1 2" id="KW-0732">Signal</keyword>
<evidence type="ECO:0000313" key="3">
    <source>
        <dbReference type="EMBL" id="KAF7989179.1"/>
    </source>
</evidence>
<evidence type="ECO:0000256" key="2">
    <source>
        <dbReference type="SAM" id="SignalP"/>
    </source>
</evidence>
<feature type="signal peptide" evidence="2">
    <location>
        <begin position="1"/>
        <end position="20"/>
    </location>
</feature>
<keyword evidence="4" id="KW-1185">Reference proteome</keyword>
<name>A0A835CN62_APHGI</name>
<dbReference type="Proteomes" id="UP000639338">
    <property type="component" value="Unassembled WGS sequence"/>
</dbReference>
<sequence length="197" mass="22317">MLIYFIYFIVFINSDIFVGAQDFDSSSTSEDIEKIKIIFDEIVATYRPVIEVDKNITGDELSTYQLKEEISEENPFTAFFGNPCGLDCSDEYRILNSVDVCSILDSSEEEYNLAKTLLKAIGLPESCPIESGKYTASSEIDDPEIKNTIGNLCSSKNLYCSNKRFHIKLTNKNLDQMEVFDGVYNIPAIDKRNNLFC</sequence>
<reference evidence="3 4" key="1">
    <citation type="submission" date="2020-08" db="EMBL/GenBank/DDBJ databases">
        <title>Aphidius gifuensis genome sequencing and assembly.</title>
        <authorList>
            <person name="Du Z."/>
        </authorList>
    </citation>
    <scope>NUCLEOTIDE SEQUENCE [LARGE SCALE GENOMIC DNA]</scope>
    <source>
        <strain evidence="3">YNYX2018</strain>
        <tissue evidence="3">Adults</tissue>
    </source>
</reference>